<evidence type="ECO:0000256" key="4">
    <source>
        <dbReference type="ARBA" id="ARBA00022598"/>
    </source>
</evidence>
<dbReference type="AlphaFoldDB" id="W9USS6"/>
<dbReference type="GO" id="GO:0005829">
    <property type="term" value="C:cytosol"/>
    <property type="evidence" value="ECO:0007669"/>
    <property type="project" value="TreeGrafter"/>
</dbReference>
<proteinExistence type="inferred from homology"/>
<comment type="catalytic activity">
    <reaction evidence="12 13">
        <text>tRNA(Thr) + L-threonine + ATP = L-threonyl-tRNA(Thr) + AMP + diphosphate + H(+)</text>
        <dbReference type="Rhea" id="RHEA:24624"/>
        <dbReference type="Rhea" id="RHEA-COMP:9670"/>
        <dbReference type="Rhea" id="RHEA-COMP:9704"/>
        <dbReference type="ChEBI" id="CHEBI:15378"/>
        <dbReference type="ChEBI" id="CHEBI:30616"/>
        <dbReference type="ChEBI" id="CHEBI:33019"/>
        <dbReference type="ChEBI" id="CHEBI:57926"/>
        <dbReference type="ChEBI" id="CHEBI:78442"/>
        <dbReference type="ChEBI" id="CHEBI:78534"/>
        <dbReference type="ChEBI" id="CHEBI:456215"/>
        <dbReference type="EC" id="6.1.1.3"/>
    </reaction>
</comment>
<keyword evidence="9 13" id="KW-0694">RNA-binding</keyword>
<evidence type="ECO:0000256" key="1">
    <source>
        <dbReference type="ARBA" id="ARBA00008226"/>
    </source>
</evidence>
<feature type="binding site" evidence="13">
    <location>
        <position position="520"/>
    </location>
    <ligand>
        <name>Zn(2+)</name>
        <dbReference type="ChEBI" id="CHEBI:29105"/>
        <note>catalytic</note>
    </ligand>
</feature>
<dbReference type="Pfam" id="PF00587">
    <property type="entry name" value="tRNA-synt_2b"/>
    <property type="match status" value="1"/>
</dbReference>
<dbReference type="Pfam" id="PF03129">
    <property type="entry name" value="HGTP_anticodon"/>
    <property type="match status" value="1"/>
</dbReference>
<dbReference type="SUPFAM" id="SSF81271">
    <property type="entry name" value="TGS-like"/>
    <property type="match status" value="1"/>
</dbReference>
<dbReference type="Gene3D" id="3.40.50.800">
    <property type="entry name" value="Anticodon-binding domain"/>
    <property type="match status" value="1"/>
</dbReference>
<reference evidence="16 17" key="2">
    <citation type="journal article" date="2015" name="Syst. Appl. Microbiol.">
        <title>Nitrincola nitratireducens sp. nov. isolated from a haloalkaline crater lake.</title>
        <authorList>
            <person name="Singh A."/>
            <person name="Vaidya B."/>
            <person name="Tanuku N.R."/>
            <person name="Pinnaka A.K."/>
        </authorList>
    </citation>
    <scope>NUCLEOTIDE SEQUENCE [LARGE SCALE GENOMIC DNA]</scope>
    <source>
        <strain evidence="16 17">AK23</strain>
    </source>
</reference>
<dbReference type="Pfam" id="PF02824">
    <property type="entry name" value="TGS"/>
    <property type="match status" value="1"/>
</dbReference>
<name>W9USS6_9GAMM</name>
<dbReference type="PANTHER" id="PTHR11451">
    <property type="entry name" value="THREONINE-TRNA LIGASE"/>
    <property type="match status" value="1"/>
</dbReference>
<evidence type="ECO:0000313" key="16">
    <source>
        <dbReference type="EMBL" id="EXJ10278.1"/>
    </source>
</evidence>
<feature type="domain" description="TGS" evidence="15">
    <location>
        <begin position="9"/>
        <end position="70"/>
    </location>
</feature>
<dbReference type="InterPro" id="IPR036621">
    <property type="entry name" value="Anticodon-bd_dom_sf"/>
</dbReference>
<dbReference type="GO" id="GO:0005524">
    <property type="term" value="F:ATP binding"/>
    <property type="evidence" value="ECO:0007669"/>
    <property type="project" value="UniProtKB-UniRule"/>
</dbReference>
<comment type="subunit">
    <text evidence="13">Homodimer.</text>
</comment>
<dbReference type="FunFam" id="3.30.980.10:FF:000005">
    <property type="entry name" value="Threonyl-tRNA synthetase, mitochondrial"/>
    <property type="match status" value="1"/>
</dbReference>
<evidence type="ECO:0000256" key="6">
    <source>
        <dbReference type="ARBA" id="ARBA00022741"/>
    </source>
</evidence>
<dbReference type="InterPro" id="IPR006195">
    <property type="entry name" value="aa-tRNA-synth_II"/>
</dbReference>
<dbReference type="SUPFAM" id="SSF55681">
    <property type="entry name" value="Class II aaRS and biotin synthetases"/>
    <property type="match status" value="1"/>
</dbReference>
<dbReference type="InterPro" id="IPR045864">
    <property type="entry name" value="aa-tRNA-synth_II/BPL/LPL"/>
</dbReference>
<keyword evidence="2 13" id="KW-0963">Cytoplasm</keyword>
<reference evidence="17" key="1">
    <citation type="submission" date="2012-11" db="EMBL/GenBank/DDBJ databases">
        <authorList>
            <person name="Singh A."/>
            <person name="Pinnaka A.K."/>
            <person name="Vaidya B."/>
        </authorList>
    </citation>
    <scope>NUCLEOTIDE SEQUENCE [LARGE SCALE GENOMIC DNA]</scope>
    <source>
        <strain evidence="17">AK23</strain>
    </source>
</reference>
<feature type="binding site" evidence="13">
    <location>
        <position position="394"/>
    </location>
    <ligand>
        <name>Zn(2+)</name>
        <dbReference type="ChEBI" id="CHEBI:29105"/>
        <note>catalytic</note>
    </ligand>
</feature>
<dbReference type="Gene3D" id="3.30.54.20">
    <property type="match status" value="1"/>
</dbReference>
<evidence type="ECO:0000256" key="5">
    <source>
        <dbReference type="ARBA" id="ARBA00022723"/>
    </source>
</evidence>
<keyword evidence="3 13" id="KW-0820">tRNA-binding</keyword>
<keyword evidence="17" id="KW-1185">Reference proteome</keyword>
<dbReference type="Gene3D" id="3.30.930.10">
    <property type="entry name" value="Bira Bifunctional Protein, Domain 2"/>
    <property type="match status" value="1"/>
</dbReference>
<comment type="caution">
    <text evidence="13">Lacks conserved residue(s) required for the propagation of feature annotation.</text>
</comment>
<accession>W9USS6</accession>
<dbReference type="InterPro" id="IPR012676">
    <property type="entry name" value="TGS-like"/>
</dbReference>
<evidence type="ECO:0000313" key="17">
    <source>
        <dbReference type="Proteomes" id="UP000019464"/>
    </source>
</evidence>
<keyword evidence="4 13" id="KW-0436">Ligase</keyword>
<dbReference type="GO" id="GO:0006435">
    <property type="term" value="P:threonyl-tRNA aminoacylation"/>
    <property type="evidence" value="ECO:0007669"/>
    <property type="project" value="UniProtKB-UniRule"/>
</dbReference>
<evidence type="ECO:0000259" key="14">
    <source>
        <dbReference type="PROSITE" id="PS50862"/>
    </source>
</evidence>
<dbReference type="InterPro" id="IPR002314">
    <property type="entry name" value="aa-tRNA-synt_IIb"/>
</dbReference>
<keyword evidence="7 13" id="KW-0862">Zinc</keyword>
<dbReference type="GO" id="GO:0046872">
    <property type="term" value="F:metal ion binding"/>
    <property type="evidence" value="ECO:0007669"/>
    <property type="project" value="UniProtKB-KW"/>
</dbReference>
<keyword evidence="11 13" id="KW-0030">Aminoacyl-tRNA synthetase</keyword>
<dbReference type="EMBL" id="AONB01000015">
    <property type="protein sequence ID" value="EXJ10278.1"/>
    <property type="molecule type" value="Genomic_DNA"/>
</dbReference>
<evidence type="ECO:0000256" key="3">
    <source>
        <dbReference type="ARBA" id="ARBA00022555"/>
    </source>
</evidence>
<dbReference type="InterPro" id="IPR002320">
    <property type="entry name" value="Thr-tRNA-ligase_IIa"/>
</dbReference>
<dbReference type="Pfam" id="PF07973">
    <property type="entry name" value="tRNA_SAD"/>
    <property type="match status" value="1"/>
</dbReference>
<dbReference type="InterPro" id="IPR047246">
    <property type="entry name" value="ThrRS_anticodon"/>
</dbReference>
<protein>
    <recommendedName>
        <fullName evidence="13">Threonine--tRNA ligase</fullName>
        <ecNumber evidence="13">6.1.1.3</ecNumber>
    </recommendedName>
    <alternativeName>
        <fullName evidence="13">Threonyl-tRNA synthetase</fullName>
        <shortName evidence="13">ThrRS</shortName>
    </alternativeName>
</protein>
<dbReference type="SMART" id="SM00863">
    <property type="entry name" value="tRNA_SAD"/>
    <property type="match status" value="1"/>
</dbReference>
<evidence type="ECO:0000256" key="7">
    <source>
        <dbReference type="ARBA" id="ARBA00022833"/>
    </source>
</evidence>
<evidence type="ECO:0000256" key="11">
    <source>
        <dbReference type="ARBA" id="ARBA00023146"/>
    </source>
</evidence>
<evidence type="ECO:0000256" key="13">
    <source>
        <dbReference type="HAMAP-Rule" id="MF_00184"/>
    </source>
</evidence>
<comment type="cofactor">
    <cofactor evidence="13">
        <name>Zn(2+)</name>
        <dbReference type="ChEBI" id="CHEBI:29105"/>
    </cofactor>
    <text evidence="13">Binds 1 zinc ion per subunit.</text>
</comment>
<dbReference type="InterPro" id="IPR004095">
    <property type="entry name" value="TGS"/>
</dbReference>
<dbReference type="CDD" id="cd01667">
    <property type="entry name" value="TGS_ThrRS"/>
    <property type="match status" value="1"/>
</dbReference>
<dbReference type="FunFam" id="3.40.50.800:FF:000001">
    <property type="entry name" value="Threonine--tRNA ligase"/>
    <property type="match status" value="1"/>
</dbReference>
<evidence type="ECO:0000256" key="2">
    <source>
        <dbReference type="ARBA" id="ARBA00022490"/>
    </source>
</evidence>
<comment type="subcellular location">
    <subcellularLocation>
        <location evidence="13">Cytoplasm</location>
    </subcellularLocation>
</comment>
<dbReference type="GO" id="GO:0004829">
    <property type="term" value="F:threonine-tRNA ligase activity"/>
    <property type="evidence" value="ECO:0007669"/>
    <property type="project" value="UniProtKB-UniRule"/>
</dbReference>
<dbReference type="GO" id="GO:0000049">
    <property type="term" value="F:tRNA binding"/>
    <property type="evidence" value="ECO:0007669"/>
    <property type="project" value="UniProtKB-KW"/>
</dbReference>
<dbReference type="PATRIC" id="fig|1229521.3.peg.2868"/>
<dbReference type="InterPro" id="IPR018163">
    <property type="entry name" value="Thr/Ala-tRNA-synth_IIc_edit"/>
</dbReference>
<evidence type="ECO:0000256" key="8">
    <source>
        <dbReference type="ARBA" id="ARBA00022840"/>
    </source>
</evidence>
<dbReference type="Proteomes" id="UP000019464">
    <property type="component" value="Unassembled WGS sequence"/>
</dbReference>
<dbReference type="FunFam" id="3.10.20.30:FF:000005">
    <property type="entry name" value="Threonine--tRNA ligase"/>
    <property type="match status" value="1"/>
</dbReference>
<dbReference type="PRINTS" id="PR01047">
    <property type="entry name" value="TRNASYNTHTHR"/>
</dbReference>
<keyword evidence="6 13" id="KW-0547">Nucleotide-binding</keyword>
<keyword evidence="10 13" id="KW-0648">Protein biosynthesis</keyword>
<dbReference type="SUPFAM" id="SSF52954">
    <property type="entry name" value="Class II aaRS ABD-related"/>
    <property type="match status" value="1"/>
</dbReference>
<dbReference type="CDD" id="cd00860">
    <property type="entry name" value="ThrRS_anticodon"/>
    <property type="match status" value="1"/>
</dbReference>
<evidence type="ECO:0000256" key="10">
    <source>
        <dbReference type="ARBA" id="ARBA00022917"/>
    </source>
</evidence>
<evidence type="ECO:0000259" key="15">
    <source>
        <dbReference type="PROSITE" id="PS51880"/>
    </source>
</evidence>
<dbReference type="SUPFAM" id="SSF55186">
    <property type="entry name" value="ThrRS/AlaRS common domain"/>
    <property type="match status" value="1"/>
</dbReference>
<dbReference type="FunFam" id="3.30.930.10:FF:000002">
    <property type="entry name" value="Threonine--tRNA ligase"/>
    <property type="match status" value="1"/>
</dbReference>
<dbReference type="CDD" id="cd00771">
    <property type="entry name" value="ThrRS_core"/>
    <property type="match status" value="1"/>
</dbReference>
<evidence type="ECO:0000256" key="9">
    <source>
        <dbReference type="ARBA" id="ARBA00022884"/>
    </source>
</evidence>
<dbReference type="Gene3D" id="3.30.980.10">
    <property type="entry name" value="Threonyl-trna Synthetase, Chain A, domain 2"/>
    <property type="match status" value="1"/>
</dbReference>
<dbReference type="OrthoDB" id="9802304at2"/>
<comment type="caution">
    <text evidence="16">The sequence shown here is derived from an EMBL/GenBank/DDBJ whole genome shotgun (WGS) entry which is preliminary data.</text>
</comment>
<comment type="similarity">
    <text evidence="1 13">Belongs to the class-II aminoacyl-tRNA synthetase family.</text>
</comment>
<dbReference type="FunFam" id="3.30.54.20:FF:000002">
    <property type="entry name" value="Threonine--tRNA ligase"/>
    <property type="match status" value="1"/>
</dbReference>
<feature type="binding site" evidence="13">
    <location>
        <position position="343"/>
    </location>
    <ligand>
        <name>Zn(2+)</name>
        <dbReference type="ChEBI" id="CHEBI:29105"/>
        <note>catalytic</note>
    </ligand>
</feature>
<dbReference type="STRING" id="1229521.D791_02836"/>
<feature type="domain" description="Aminoacyl-transfer RNA synthetases class-II family profile" evidence="14">
    <location>
        <begin position="251"/>
        <end position="543"/>
    </location>
</feature>
<dbReference type="Gene3D" id="3.10.20.30">
    <property type="match status" value="1"/>
</dbReference>
<keyword evidence="8 13" id="KW-0067">ATP-binding</keyword>
<dbReference type="InterPro" id="IPR033728">
    <property type="entry name" value="ThrRS_core"/>
</dbReference>
<keyword evidence="5 13" id="KW-0479">Metal-binding</keyword>
<dbReference type="RefSeq" id="WP_036512350.1">
    <property type="nucleotide sequence ID" value="NZ_AONB01000015.1"/>
</dbReference>
<evidence type="ECO:0000256" key="12">
    <source>
        <dbReference type="ARBA" id="ARBA00049515"/>
    </source>
</evidence>
<dbReference type="InterPro" id="IPR012947">
    <property type="entry name" value="tRNA_SAD"/>
</dbReference>
<dbReference type="HAMAP" id="MF_00184">
    <property type="entry name" value="Thr_tRNA_synth"/>
    <property type="match status" value="1"/>
</dbReference>
<dbReference type="EC" id="6.1.1.3" evidence="13"/>
<organism evidence="16 17">
    <name type="scientific">Nitrincola nitratireducens</name>
    <dbReference type="NCBI Taxonomy" id="1229521"/>
    <lineage>
        <taxon>Bacteria</taxon>
        <taxon>Pseudomonadati</taxon>
        <taxon>Pseudomonadota</taxon>
        <taxon>Gammaproteobacteria</taxon>
        <taxon>Oceanospirillales</taxon>
        <taxon>Oceanospirillaceae</taxon>
        <taxon>Nitrincola</taxon>
    </lineage>
</organism>
<dbReference type="InterPro" id="IPR004154">
    <property type="entry name" value="Anticodon-bd"/>
</dbReference>
<dbReference type="NCBIfam" id="TIGR00418">
    <property type="entry name" value="thrS"/>
    <property type="match status" value="1"/>
</dbReference>
<dbReference type="InterPro" id="IPR012675">
    <property type="entry name" value="Beta-grasp_dom_sf"/>
</dbReference>
<dbReference type="PROSITE" id="PS50862">
    <property type="entry name" value="AA_TRNA_LIGASE_II"/>
    <property type="match status" value="1"/>
</dbReference>
<gene>
    <name evidence="16" type="primary">thrS_2</name>
    <name evidence="13" type="synonym">thrS</name>
    <name evidence="16" type="ORF">D791_02836</name>
</gene>
<dbReference type="PROSITE" id="PS51880">
    <property type="entry name" value="TGS"/>
    <property type="match status" value="1"/>
</dbReference>
<dbReference type="PANTHER" id="PTHR11451:SF44">
    <property type="entry name" value="THREONINE--TRNA LIGASE, CHLOROPLASTIC_MITOCHONDRIAL 2"/>
    <property type="match status" value="1"/>
</dbReference>
<sequence length="668" mass="76663">MNDLNQTTDVLTITLPNKDEIHLPSPTTLLEIAQRIGPGLAKSAIAGRVNDRLADLSDPITSDASVQIITAKDPNALEIIRHSCAHLVGHAVKQLYPDAEMVIGPVIEDGFYYDIAYDRPFTPNDLQAIEERMRKLIAQDYQVIKKMTPRDDVIRLFSERNERYKLRLIDDMPDETSLGLYFHQEYVDMCRGPHVPNTRFLKHFQLTKLSGAYWRGDASNEQLQRIYGTAWADKEALNAYIKRIEEAEKRDHRRLGRQLGLFHFQEEAPGSVFWHPHGWTLLQILINYMRRRQKNSGYVEVNTPDLMDRSLWETSGHWQNYRDHMFTTQTEDERHLALKPMNCPGSVLLYKHGLKSYRDLPIRMGEFGKVHRYEPSGSLHGLLRVRHFTQDDAHIYCTPEQMNEECRRVVELVLDIYKEFGFDNIHLKLSTRPENRMGSDAVWDRLEEALVTSLESMSLSYTFNPGEGAFYGPKLEFVLRDAIGRDWQCGTLQVDMNLPERFGLEYVDEQGERQRPVMLHRALFGSLERFIGILIEHHAGKLPAWLAPVQAVVMSITEAQSDYANAVTDILSGAGLRAIADIRNEKISYKIREQTLQRIPYLLIVGAREAENAQVTLRHRDGEDLGTFSVEEVVKRLNTECAAPDRETQERQQAARLAAITHLTASTC</sequence>